<reference evidence="3" key="1">
    <citation type="submission" date="2015-04" db="EMBL/GenBank/DDBJ databases">
        <authorList>
            <person name="Schardt J."/>
            <person name="Mueller-Herbst S."/>
            <person name="Scherer S."/>
            <person name="Huptas C."/>
        </authorList>
    </citation>
    <scope>NUCLEOTIDE SEQUENCE [LARGE SCALE GENOMIC DNA]</scope>
    <source>
        <strain evidence="3">Kiel-L1</strain>
    </source>
</reference>
<keyword evidence="3" id="KW-1185">Reference proteome</keyword>
<keyword evidence="1" id="KW-0812">Transmembrane</keyword>
<dbReference type="InterPro" id="IPR031306">
    <property type="entry name" value="CcdC"/>
</dbReference>
<name>A0A3D8TV01_9LIST</name>
<dbReference type="PIRSF" id="PIRSF021441">
    <property type="entry name" value="DUF1453"/>
    <property type="match status" value="1"/>
</dbReference>
<dbReference type="EMBL" id="LARY01000001">
    <property type="protein sequence ID" value="RDX02810.1"/>
    <property type="molecule type" value="Genomic_DNA"/>
</dbReference>
<protein>
    <submittedName>
        <fullName evidence="2">Cytochrome C biogenesis protein CcdC</fullName>
    </submittedName>
</protein>
<dbReference type="Proteomes" id="UP000257055">
    <property type="component" value="Unassembled WGS sequence"/>
</dbReference>
<feature type="transmembrane region" description="Helical" evidence="1">
    <location>
        <begin position="6"/>
        <end position="22"/>
    </location>
</feature>
<feature type="transmembrane region" description="Helical" evidence="1">
    <location>
        <begin position="60"/>
        <end position="82"/>
    </location>
</feature>
<proteinExistence type="predicted"/>
<comment type="caution">
    <text evidence="2">The sequence shown here is derived from an EMBL/GenBank/DDBJ whole genome shotgun (WGS) entry which is preliminary data.</text>
</comment>
<evidence type="ECO:0000256" key="1">
    <source>
        <dbReference type="SAM" id="Phobius"/>
    </source>
</evidence>
<evidence type="ECO:0000313" key="3">
    <source>
        <dbReference type="Proteomes" id="UP000257055"/>
    </source>
</evidence>
<gene>
    <name evidence="2" type="ORF">UR08_04705</name>
</gene>
<dbReference type="Pfam" id="PF07301">
    <property type="entry name" value="DUF1453"/>
    <property type="match status" value="1"/>
</dbReference>
<feature type="transmembrane region" description="Helical" evidence="1">
    <location>
        <begin position="94"/>
        <end position="113"/>
    </location>
</feature>
<accession>A0A3D8TV01</accession>
<dbReference type="AlphaFoldDB" id="A0A3D8TV01"/>
<dbReference type="PANTHER" id="PTHR39164">
    <property type="entry name" value="PROTEIN CCDC"/>
    <property type="match status" value="1"/>
</dbReference>
<dbReference type="InterPro" id="IPR058247">
    <property type="entry name" value="DUF1453"/>
</dbReference>
<sequence length="167" mass="19075">MSLFISILITLLFGTMIIVIRMKASKRPASIKGIILPPIMMSTGALMFVVPYFWVTGVDILEAIGMGLLFSLILIWTTRFEVRNEEVYIKRTKSFPILLMALLLIRIILKYWISGSVEVGELAGMFWIMAFAMIVPWRVAMYFQYKAVARGLAKSAEMSERRLKDNL</sequence>
<keyword evidence="1" id="KW-0472">Membrane</keyword>
<organism evidence="2 3">
    <name type="scientific">Listeria kieliensis</name>
    <dbReference type="NCBI Taxonomy" id="1621700"/>
    <lineage>
        <taxon>Bacteria</taxon>
        <taxon>Bacillati</taxon>
        <taxon>Bacillota</taxon>
        <taxon>Bacilli</taxon>
        <taxon>Bacillales</taxon>
        <taxon>Listeriaceae</taxon>
        <taxon>Listeria</taxon>
    </lineage>
</organism>
<evidence type="ECO:0000313" key="2">
    <source>
        <dbReference type="EMBL" id="RDX02810.1"/>
    </source>
</evidence>
<feature type="transmembrane region" description="Helical" evidence="1">
    <location>
        <begin position="125"/>
        <end position="145"/>
    </location>
</feature>
<dbReference type="PANTHER" id="PTHR39164:SF1">
    <property type="entry name" value="PROTEIN CCDC"/>
    <property type="match status" value="1"/>
</dbReference>
<feature type="transmembrane region" description="Helical" evidence="1">
    <location>
        <begin position="34"/>
        <end position="54"/>
    </location>
</feature>
<dbReference type="RefSeq" id="WP_115752499.1">
    <property type="nucleotide sequence ID" value="NZ_LARY01000001.1"/>
</dbReference>
<keyword evidence="1" id="KW-1133">Transmembrane helix</keyword>